<feature type="compositionally biased region" description="Polar residues" evidence="1">
    <location>
        <begin position="107"/>
        <end position="119"/>
    </location>
</feature>
<proteinExistence type="predicted"/>
<comment type="caution">
    <text evidence="2">The sequence shown here is derived from an EMBL/GenBank/DDBJ whole genome shotgun (WGS) entry which is preliminary data.</text>
</comment>
<dbReference type="Proteomes" id="UP001222325">
    <property type="component" value="Unassembled WGS sequence"/>
</dbReference>
<keyword evidence="3" id="KW-1185">Reference proteome</keyword>
<evidence type="ECO:0000256" key="1">
    <source>
        <dbReference type="SAM" id="MobiDB-lite"/>
    </source>
</evidence>
<dbReference type="EMBL" id="JARJCN010000061">
    <property type="protein sequence ID" value="KAJ7079278.1"/>
    <property type="molecule type" value="Genomic_DNA"/>
</dbReference>
<organism evidence="2 3">
    <name type="scientific">Mycena belliarum</name>
    <dbReference type="NCBI Taxonomy" id="1033014"/>
    <lineage>
        <taxon>Eukaryota</taxon>
        <taxon>Fungi</taxon>
        <taxon>Dikarya</taxon>
        <taxon>Basidiomycota</taxon>
        <taxon>Agaricomycotina</taxon>
        <taxon>Agaricomycetes</taxon>
        <taxon>Agaricomycetidae</taxon>
        <taxon>Agaricales</taxon>
        <taxon>Marasmiineae</taxon>
        <taxon>Mycenaceae</taxon>
        <taxon>Mycena</taxon>
    </lineage>
</organism>
<protein>
    <submittedName>
        <fullName evidence="2">Uncharacterized protein</fullName>
    </submittedName>
</protein>
<sequence length="908" mass="100033">MSVPPVSFHEWQQYRQFMIDNPHLAGPGQSTAVNPVSFAPPPATPSVTISTPAPALQPLPPSGRPVAAAPAVTQAYQSLRPQGQPPLPPPLVAPASFQPYMGMSTLAPNASTLNTSHANQARREAASRHRRPRGPAQPTPCLPAKRKAHHASIEDCMVEDAETPTVRALILVYPPLDEYSSYKNHIIYRTLHHDFVKTLEDNHLAFRYELALTTPVNMLLERVIADMSASPAAYTFPAVRRASRSLTTSLQVLGLVDSGRPNIRLGVHARTEPHDVEDTIGTLIDKPGSYGGTFSIRKDRWVIRVAATRYPLIGLREDNRRHTCITKRIYALFPKDDSTMGDSCNDTSGGESSSDEEESVARQLWPISSASSALIRRNGTTADPIAGTSASAALPRRILRSLPGTRRHQAASLNTPIAPTRPVTPDGMFSLPPAIWDENSGFQYSPSGAFSSDGFKAEVFAAATRASGPLEPLRVRGADIAAAADHFSALIDDAGRRSDYSRILVADRGFGLSLEAAYGEGPEREVLFFILQRFLVDETVWFQRGEGTFLTLRTLFTISSSAVIPHARITDWKRLGAVCALLLIFGQWPGNLSPALFQYLIHAGNFHSLHRTFIGEWFPELRALIMSFLETGPDGNLSEYAAHFATFHNTEVAAYRGRTLEVHVGLAVEMLFKAVLGGTTFDHPELSSFYAGFLLPCRNGFTLPNAIRNFQGGSEAFLSLRASSFISSADCVLPHLQFQDSSSITTYLTTLQEHTHNPTLTFRILLERFLRRSGIPCPRQFEESRGAFHSIIDLTRIETPAFRPQIFAWATTGSPFIETAEDAKITVDLVTSSNPNYAQNSDTGTMQGENGTIVFRTCFRTTLFPVEYLFHLAQAQYNTQSEPANFQEAFDYWVLRQCLLGIGRYSML</sequence>
<feature type="region of interest" description="Disordered" evidence="1">
    <location>
        <begin position="340"/>
        <end position="362"/>
    </location>
</feature>
<evidence type="ECO:0000313" key="3">
    <source>
        <dbReference type="Proteomes" id="UP001222325"/>
    </source>
</evidence>
<dbReference type="AlphaFoldDB" id="A0AAD6TX16"/>
<feature type="region of interest" description="Disordered" evidence="1">
    <location>
        <begin position="107"/>
        <end position="145"/>
    </location>
</feature>
<evidence type="ECO:0000313" key="2">
    <source>
        <dbReference type="EMBL" id="KAJ7079278.1"/>
    </source>
</evidence>
<name>A0AAD6TX16_9AGAR</name>
<gene>
    <name evidence="2" type="ORF">B0H15DRAFT_891516</name>
</gene>
<accession>A0AAD6TX16</accession>
<reference evidence="2" key="1">
    <citation type="submission" date="2023-03" db="EMBL/GenBank/DDBJ databases">
        <title>Massive genome expansion in bonnet fungi (Mycena s.s.) driven by repeated elements and novel gene families across ecological guilds.</title>
        <authorList>
            <consortium name="Lawrence Berkeley National Laboratory"/>
            <person name="Harder C.B."/>
            <person name="Miyauchi S."/>
            <person name="Viragh M."/>
            <person name="Kuo A."/>
            <person name="Thoen E."/>
            <person name="Andreopoulos B."/>
            <person name="Lu D."/>
            <person name="Skrede I."/>
            <person name="Drula E."/>
            <person name="Henrissat B."/>
            <person name="Morin E."/>
            <person name="Kohler A."/>
            <person name="Barry K."/>
            <person name="LaButti K."/>
            <person name="Morin E."/>
            <person name="Salamov A."/>
            <person name="Lipzen A."/>
            <person name="Mereny Z."/>
            <person name="Hegedus B."/>
            <person name="Baldrian P."/>
            <person name="Stursova M."/>
            <person name="Weitz H."/>
            <person name="Taylor A."/>
            <person name="Grigoriev I.V."/>
            <person name="Nagy L.G."/>
            <person name="Martin F."/>
            <person name="Kauserud H."/>
        </authorList>
    </citation>
    <scope>NUCLEOTIDE SEQUENCE</scope>
    <source>
        <strain evidence="2">CBHHK173m</strain>
    </source>
</reference>